<evidence type="ECO:0000256" key="1">
    <source>
        <dbReference type="SAM" id="MobiDB-lite"/>
    </source>
</evidence>
<name>A0A2G8SVE7_9APHY</name>
<keyword evidence="3" id="KW-1185">Reference proteome</keyword>
<evidence type="ECO:0000313" key="3">
    <source>
        <dbReference type="Proteomes" id="UP000230002"/>
    </source>
</evidence>
<dbReference type="EMBL" id="AYKW01000001">
    <property type="protein sequence ID" value="PIL37734.1"/>
    <property type="molecule type" value="Genomic_DNA"/>
</dbReference>
<accession>A0A2G8SVE7</accession>
<organism evidence="2 3">
    <name type="scientific">Ganoderma sinense ZZ0214-1</name>
    <dbReference type="NCBI Taxonomy" id="1077348"/>
    <lineage>
        <taxon>Eukaryota</taxon>
        <taxon>Fungi</taxon>
        <taxon>Dikarya</taxon>
        <taxon>Basidiomycota</taxon>
        <taxon>Agaricomycotina</taxon>
        <taxon>Agaricomycetes</taxon>
        <taxon>Polyporales</taxon>
        <taxon>Polyporaceae</taxon>
        <taxon>Ganoderma</taxon>
    </lineage>
</organism>
<sequence>MDRPGRANNVENCGAIPLSPSHIARSPKGERRSQILPRALCLEPHSGAVVGSGRGLTEAIFDTAGLRSKTRDAAVRAPREAREFRGTIAMDHG</sequence>
<reference evidence="2 3" key="1">
    <citation type="journal article" date="2015" name="Sci. Rep.">
        <title>Chromosome-level genome map provides insights into diverse defense mechanisms in the medicinal fungus Ganoderma sinense.</title>
        <authorList>
            <person name="Zhu Y."/>
            <person name="Xu J."/>
            <person name="Sun C."/>
            <person name="Zhou S."/>
            <person name="Xu H."/>
            <person name="Nelson D.R."/>
            <person name="Qian J."/>
            <person name="Song J."/>
            <person name="Luo H."/>
            <person name="Xiang L."/>
            <person name="Li Y."/>
            <person name="Xu Z."/>
            <person name="Ji A."/>
            <person name="Wang L."/>
            <person name="Lu S."/>
            <person name="Hayward A."/>
            <person name="Sun W."/>
            <person name="Li X."/>
            <person name="Schwartz D.C."/>
            <person name="Wang Y."/>
            <person name="Chen S."/>
        </authorList>
    </citation>
    <scope>NUCLEOTIDE SEQUENCE [LARGE SCALE GENOMIC DNA]</scope>
    <source>
        <strain evidence="2 3">ZZ0214-1</strain>
    </source>
</reference>
<dbReference type="Proteomes" id="UP000230002">
    <property type="component" value="Unassembled WGS sequence"/>
</dbReference>
<protein>
    <submittedName>
        <fullName evidence="2">Uncharacterized protein</fullName>
    </submittedName>
</protein>
<proteinExistence type="predicted"/>
<dbReference type="AlphaFoldDB" id="A0A2G8SVE7"/>
<evidence type="ECO:0000313" key="2">
    <source>
        <dbReference type="EMBL" id="PIL37734.1"/>
    </source>
</evidence>
<gene>
    <name evidence="2" type="ORF">GSI_01428</name>
</gene>
<comment type="caution">
    <text evidence="2">The sequence shown here is derived from an EMBL/GenBank/DDBJ whole genome shotgun (WGS) entry which is preliminary data.</text>
</comment>
<feature type="region of interest" description="Disordered" evidence="1">
    <location>
        <begin position="1"/>
        <end position="31"/>
    </location>
</feature>